<name>A0A545UUN8_9HYPO</name>
<dbReference type="Pfam" id="PF21858">
    <property type="entry name" value="DUF6914"/>
    <property type="match status" value="1"/>
</dbReference>
<accession>A0A545UUN8</accession>
<evidence type="ECO:0000313" key="2">
    <source>
        <dbReference type="Proteomes" id="UP000315783"/>
    </source>
</evidence>
<dbReference type="Proteomes" id="UP000315783">
    <property type="component" value="Unassembled WGS sequence"/>
</dbReference>
<keyword evidence="2" id="KW-1185">Reference proteome</keyword>
<dbReference type="OrthoDB" id="2679825at2759"/>
<dbReference type="EMBL" id="SPUK01000012">
    <property type="protein sequence ID" value="TQV93178.1"/>
    <property type="molecule type" value="Genomic_DNA"/>
</dbReference>
<reference evidence="1 2" key="1">
    <citation type="journal article" date="2019" name="Appl. Microbiol. Biotechnol.">
        <title>Genome sequence of Isaria javanica and comparative genome analysis insights into family S53 peptidase evolution in fungal entomopathogens.</title>
        <authorList>
            <person name="Lin R."/>
            <person name="Zhang X."/>
            <person name="Xin B."/>
            <person name="Zou M."/>
            <person name="Gao Y."/>
            <person name="Qin F."/>
            <person name="Hu Q."/>
            <person name="Xie B."/>
            <person name="Cheng X."/>
        </authorList>
    </citation>
    <scope>NUCLEOTIDE SEQUENCE [LARGE SCALE GENOMIC DNA]</scope>
    <source>
        <strain evidence="1 2">IJ1G</strain>
    </source>
</reference>
<sequence>MKRSTSETAATNMVLVRVLAAKVQKMDRFESILRGVVSGWTCRSRVTEAYEKLRNDGKALGTCPDWETLSETALWYVHKKTEAHRFDGLAPDDQFNVSEVAAYSMVNGHLTDRPGC</sequence>
<proteinExistence type="predicted"/>
<protein>
    <submittedName>
        <fullName evidence="1">Uncharacterized protein</fullName>
    </submittedName>
</protein>
<dbReference type="InterPro" id="IPR054208">
    <property type="entry name" value="DUF6914"/>
</dbReference>
<comment type="caution">
    <text evidence="1">The sequence shown here is derived from an EMBL/GenBank/DDBJ whole genome shotgun (WGS) entry which is preliminary data.</text>
</comment>
<evidence type="ECO:0000313" key="1">
    <source>
        <dbReference type="EMBL" id="TQV93178.1"/>
    </source>
</evidence>
<organism evidence="1 2">
    <name type="scientific">Cordyceps javanica</name>
    <dbReference type="NCBI Taxonomy" id="43265"/>
    <lineage>
        <taxon>Eukaryota</taxon>
        <taxon>Fungi</taxon>
        <taxon>Dikarya</taxon>
        <taxon>Ascomycota</taxon>
        <taxon>Pezizomycotina</taxon>
        <taxon>Sordariomycetes</taxon>
        <taxon>Hypocreomycetidae</taxon>
        <taxon>Hypocreales</taxon>
        <taxon>Cordycipitaceae</taxon>
        <taxon>Cordyceps</taxon>
    </lineage>
</organism>
<dbReference type="AlphaFoldDB" id="A0A545UUN8"/>
<gene>
    <name evidence="1" type="ORF">IF1G_07756</name>
</gene>